<evidence type="ECO:0000313" key="2">
    <source>
        <dbReference type="Proteomes" id="UP000249605"/>
    </source>
</evidence>
<organism evidence="1 2">
    <name type="scientific">Azospirillum ramasamyi</name>
    <dbReference type="NCBI Taxonomy" id="682998"/>
    <lineage>
        <taxon>Bacteria</taxon>
        <taxon>Pseudomonadati</taxon>
        <taxon>Pseudomonadota</taxon>
        <taxon>Alphaproteobacteria</taxon>
        <taxon>Rhodospirillales</taxon>
        <taxon>Azospirillaceae</taxon>
        <taxon>Azospirillum</taxon>
    </lineage>
</organism>
<dbReference type="OrthoDB" id="7307396at2"/>
<keyword evidence="1" id="KW-0614">Plasmid</keyword>
<sequence length="72" mass="7812">MLNDYQRTVLADIVVDPDAWFAHVLDEFGPEAAAAHLDAKVIRAVPAYEATRAAQGETYQTRAERAVLAGAL</sequence>
<accession>A0A2U9SFR3</accession>
<dbReference type="EMBL" id="CP029835">
    <property type="protein sequence ID" value="AWU97881.1"/>
    <property type="molecule type" value="Genomic_DNA"/>
</dbReference>
<dbReference type="Proteomes" id="UP000249605">
    <property type="component" value="Plasmid unnamed5"/>
</dbReference>
<reference evidence="1 2" key="1">
    <citation type="submission" date="2018-06" db="EMBL/GenBank/DDBJ databases">
        <title>Complete genome sequencing of Azospirillum sp. M2T2B2.</title>
        <authorList>
            <person name="Heo J."/>
            <person name="Kim S.-J."/>
            <person name="Kwon S.-W."/>
            <person name="Anandham R."/>
        </authorList>
    </citation>
    <scope>NUCLEOTIDE SEQUENCE [LARGE SCALE GENOMIC DNA]</scope>
    <source>
        <strain evidence="1 2">M2T2B2</strain>
        <plasmid evidence="1 2">unnamed5</plasmid>
    </source>
</reference>
<gene>
    <name evidence="1" type="ORF">DM194_26695</name>
</gene>
<evidence type="ECO:0000313" key="1">
    <source>
        <dbReference type="EMBL" id="AWU97881.1"/>
    </source>
</evidence>
<dbReference type="KEGG" id="azm:DM194_26695"/>
<name>A0A2U9SFR3_9PROT</name>
<keyword evidence="2" id="KW-1185">Reference proteome</keyword>
<proteinExistence type="predicted"/>
<dbReference type="AlphaFoldDB" id="A0A2U9SFR3"/>
<protein>
    <submittedName>
        <fullName evidence="1">Uncharacterized protein</fullName>
    </submittedName>
</protein>
<dbReference type="RefSeq" id="WP_111070676.1">
    <property type="nucleotide sequence ID" value="NZ_CP029835.1"/>
</dbReference>
<geneLocation type="plasmid" evidence="1 2">
    <name>unnamed5</name>
</geneLocation>